<dbReference type="SUPFAM" id="SSF48403">
    <property type="entry name" value="Ankyrin repeat"/>
    <property type="match status" value="1"/>
</dbReference>
<dbReference type="PROSITE" id="PS50088">
    <property type="entry name" value="ANK_REPEAT"/>
    <property type="match status" value="4"/>
</dbReference>
<dbReference type="InterPro" id="IPR002110">
    <property type="entry name" value="Ankyrin_rpt"/>
</dbReference>
<keyword evidence="2" id="KW-0040">ANK repeat</keyword>
<dbReference type="PROSITE" id="PS50297">
    <property type="entry name" value="ANK_REP_REGION"/>
    <property type="match status" value="2"/>
</dbReference>
<reference evidence="3" key="1">
    <citation type="submission" date="2018-06" db="EMBL/GenBank/DDBJ databases">
        <authorList>
            <person name="Zhirakovskaya E."/>
        </authorList>
    </citation>
    <scope>NUCLEOTIDE SEQUENCE</scope>
</reference>
<evidence type="ECO:0000313" key="3">
    <source>
        <dbReference type="EMBL" id="VAX15209.1"/>
    </source>
</evidence>
<dbReference type="EMBL" id="UOGD01000008">
    <property type="protein sequence ID" value="VAX15209.1"/>
    <property type="molecule type" value="Genomic_DNA"/>
</dbReference>
<protein>
    <submittedName>
        <fullName evidence="3">Uncharacterized protein</fullName>
    </submittedName>
</protein>
<dbReference type="Pfam" id="PF12796">
    <property type="entry name" value="Ank_2"/>
    <property type="match status" value="1"/>
</dbReference>
<dbReference type="PANTHER" id="PTHR24171">
    <property type="entry name" value="ANKYRIN REPEAT DOMAIN-CONTAINING PROTEIN 39-RELATED"/>
    <property type="match status" value="1"/>
</dbReference>
<dbReference type="PROSITE" id="PS51257">
    <property type="entry name" value="PROKAR_LIPOPROTEIN"/>
    <property type="match status" value="1"/>
</dbReference>
<dbReference type="PANTHER" id="PTHR24171:SF9">
    <property type="entry name" value="ANKYRIN REPEAT DOMAIN-CONTAINING PROTEIN 39"/>
    <property type="match status" value="1"/>
</dbReference>
<dbReference type="Gene3D" id="1.25.40.20">
    <property type="entry name" value="Ankyrin repeat-containing domain"/>
    <property type="match status" value="1"/>
</dbReference>
<evidence type="ECO:0000256" key="1">
    <source>
        <dbReference type="ARBA" id="ARBA00022737"/>
    </source>
</evidence>
<gene>
    <name evidence="3" type="ORF">MNBD_IGNAVI01-2321</name>
</gene>
<dbReference type="PRINTS" id="PR01415">
    <property type="entry name" value="ANKYRIN"/>
</dbReference>
<dbReference type="SMART" id="SM00248">
    <property type="entry name" value="ANK"/>
    <property type="match status" value="4"/>
</dbReference>
<dbReference type="Pfam" id="PF00023">
    <property type="entry name" value="Ank"/>
    <property type="match status" value="1"/>
</dbReference>
<proteinExistence type="predicted"/>
<name>A0A3B1BAH3_9ZZZZ</name>
<sequence>MTEKLEKDKQMKIKLLLLLFVMLFLFGCSNEKNKTDKTEAPVKETTNQTTSNDIDKIFNAALEGNIEIVKKFLENGFNVNTQNQGGQTLLMLAGFNGHTDMCGYLIKKGIHIETRDSDGRTALMYTSTGPFAQTIEFLLKKGADANAVDTKEHWTPLMFAAAEGQYEVVKLLLDAGADTTIKDVDGDTAESFAIQNKHNKVVKLIREYK</sequence>
<keyword evidence="1" id="KW-0677">Repeat</keyword>
<dbReference type="InterPro" id="IPR036770">
    <property type="entry name" value="Ankyrin_rpt-contain_sf"/>
</dbReference>
<dbReference type="AlphaFoldDB" id="A0A3B1BAH3"/>
<accession>A0A3B1BAH3</accession>
<organism evidence="3">
    <name type="scientific">hydrothermal vent metagenome</name>
    <dbReference type="NCBI Taxonomy" id="652676"/>
    <lineage>
        <taxon>unclassified sequences</taxon>
        <taxon>metagenomes</taxon>
        <taxon>ecological metagenomes</taxon>
    </lineage>
</organism>
<evidence type="ECO:0000256" key="2">
    <source>
        <dbReference type="ARBA" id="ARBA00023043"/>
    </source>
</evidence>